<evidence type="ECO:0000256" key="1">
    <source>
        <dbReference type="SAM" id="MobiDB-lite"/>
    </source>
</evidence>
<dbReference type="Proteomes" id="UP000315783">
    <property type="component" value="Unassembled WGS sequence"/>
</dbReference>
<sequence length="140" mass="15074">MNIHYSVLTARAYLACYKVSYLPRYLPFSCIRHPPRSILSAPPLAAETPSSANNWLVGRKAPGHVGQKKNFKKAKNHGSSLYAVPANGSLCSNLLSTRRLVHTSSMHVSPPPEPQSPKAPASPRGGPLRPPIGNSPGNLF</sequence>
<dbReference type="AlphaFoldDB" id="A0A545V1B4"/>
<evidence type="ECO:0000313" key="3">
    <source>
        <dbReference type="Proteomes" id="UP000315783"/>
    </source>
</evidence>
<organism evidence="2 3">
    <name type="scientific">Cordyceps javanica</name>
    <dbReference type="NCBI Taxonomy" id="43265"/>
    <lineage>
        <taxon>Eukaryota</taxon>
        <taxon>Fungi</taxon>
        <taxon>Dikarya</taxon>
        <taxon>Ascomycota</taxon>
        <taxon>Pezizomycotina</taxon>
        <taxon>Sordariomycetes</taxon>
        <taxon>Hypocreomycetidae</taxon>
        <taxon>Hypocreales</taxon>
        <taxon>Cordycipitaceae</taxon>
        <taxon>Cordyceps</taxon>
    </lineage>
</organism>
<reference evidence="2 3" key="1">
    <citation type="journal article" date="2019" name="Appl. Microbiol. Biotechnol.">
        <title>Genome sequence of Isaria javanica and comparative genome analysis insights into family S53 peptidase evolution in fungal entomopathogens.</title>
        <authorList>
            <person name="Lin R."/>
            <person name="Zhang X."/>
            <person name="Xin B."/>
            <person name="Zou M."/>
            <person name="Gao Y."/>
            <person name="Qin F."/>
            <person name="Hu Q."/>
            <person name="Xie B."/>
            <person name="Cheng X."/>
        </authorList>
    </citation>
    <scope>NUCLEOTIDE SEQUENCE [LARGE SCALE GENOMIC DNA]</scope>
    <source>
        <strain evidence="2 3">IJ1G</strain>
    </source>
</reference>
<evidence type="ECO:0000313" key="2">
    <source>
        <dbReference type="EMBL" id="TQV95479.1"/>
    </source>
</evidence>
<name>A0A545V1B4_9HYPO</name>
<accession>A0A545V1B4</accession>
<protein>
    <submittedName>
        <fullName evidence="2">Uncharacterized protein</fullName>
    </submittedName>
</protein>
<proteinExistence type="predicted"/>
<dbReference type="EMBL" id="SPUK01000007">
    <property type="protein sequence ID" value="TQV95479.1"/>
    <property type="molecule type" value="Genomic_DNA"/>
</dbReference>
<gene>
    <name evidence="2" type="ORF">IF1G_05308</name>
</gene>
<comment type="caution">
    <text evidence="2">The sequence shown here is derived from an EMBL/GenBank/DDBJ whole genome shotgun (WGS) entry which is preliminary data.</text>
</comment>
<feature type="region of interest" description="Disordered" evidence="1">
    <location>
        <begin position="102"/>
        <end position="140"/>
    </location>
</feature>
<keyword evidence="3" id="KW-1185">Reference proteome</keyword>